<feature type="transmembrane region" description="Helical" evidence="14">
    <location>
        <begin position="48"/>
        <end position="68"/>
    </location>
</feature>
<dbReference type="PANTHER" id="PTHR40255:SF1">
    <property type="entry name" value="PROTOPORPHYRINOGEN IX OXIDASE"/>
    <property type="match status" value="1"/>
</dbReference>
<feature type="binding site" description="axial binding residue" evidence="14">
    <location>
        <position position="84"/>
    </location>
    <ligand>
        <name>heme</name>
        <dbReference type="ChEBI" id="CHEBI:30413"/>
    </ligand>
    <ligandPart>
        <name>Fe</name>
        <dbReference type="ChEBI" id="CHEBI:18248"/>
    </ligandPart>
</feature>
<keyword evidence="10 14" id="KW-0560">Oxidoreductase</keyword>
<comment type="function">
    <text evidence="14 15">Catalyzes the oxidation of protoporphyrinogen IX to protoporphyrin IX.</text>
</comment>
<comment type="cofactor">
    <cofactor evidence="14 15">
        <name>heme b</name>
        <dbReference type="ChEBI" id="CHEBI:60344"/>
    </cofactor>
    <text evidence="14 15">Binds 1 heme b (iron(II)-protoporphyrin IX) group per subunit.</text>
</comment>
<evidence type="ECO:0000256" key="1">
    <source>
        <dbReference type="ARBA" id="ARBA00004651"/>
    </source>
</evidence>
<dbReference type="GO" id="GO:0070818">
    <property type="term" value="F:protoporphyrinogen oxidase activity"/>
    <property type="evidence" value="ECO:0007669"/>
    <property type="project" value="UniProtKB-UniRule"/>
</dbReference>
<evidence type="ECO:0000256" key="6">
    <source>
        <dbReference type="ARBA" id="ARBA00022617"/>
    </source>
</evidence>
<keyword evidence="7 14" id="KW-0812">Transmembrane</keyword>
<evidence type="ECO:0000313" key="17">
    <source>
        <dbReference type="Proteomes" id="UP000175669"/>
    </source>
</evidence>
<dbReference type="GO" id="GO:0006782">
    <property type="term" value="P:protoporphyrinogen IX biosynthetic process"/>
    <property type="evidence" value="ECO:0007669"/>
    <property type="project" value="UniProtKB-UniRule"/>
</dbReference>
<comment type="subunit">
    <text evidence="14">Homodimer.</text>
</comment>
<evidence type="ECO:0000256" key="11">
    <source>
        <dbReference type="ARBA" id="ARBA00023004"/>
    </source>
</evidence>
<evidence type="ECO:0000256" key="13">
    <source>
        <dbReference type="ARBA" id="ARBA00048390"/>
    </source>
</evidence>
<dbReference type="UniPathway" id="UPA00251">
    <property type="reaction ID" value="UER00324"/>
</dbReference>
<feature type="transmembrane region" description="Helical" evidence="14">
    <location>
        <begin position="6"/>
        <end position="27"/>
    </location>
</feature>
<dbReference type="Pfam" id="PF03653">
    <property type="entry name" value="UPF0093"/>
    <property type="match status" value="1"/>
</dbReference>
<evidence type="ECO:0000256" key="4">
    <source>
        <dbReference type="ARBA" id="ARBA00017504"/>
    </source>
</evidence>
<feature type="transmembrane region" description="Helical" evidence="14">
    <location>
        <begin position="115"/>
        <end position="137"/>
    </location>
</feature>
<dbReference type="AlphaFoldDB" id="A0A1E8CMU6"/>
<evidence type="ECO:0000256" key="8">
    <source>
        <dbReference type="ARBA" id="ARBA00022723"/>
    </source>
</evidence>
<name>A0A1E8CMU6_9GAMM</name>
<evidence type="ECO:0000256" key="2">
    <source>
        <dbReference type="ARBA" id="ARBA00005073"/>
    </source>
</evidence>
<keyword evidence="9 14" id="KW-1133">Transmembrane helix</keyword>
<dbReference type="OrthoDB" id="9800824at2"/>
<evidence type="ECO:0000256" key="5">
    <source>
        <dbReference type="ARBA" id="ARBA00022475"/>
    </source>
</evidence>
<evidence type="ECO:0000313" key="16">
    <source>
        <dbReference type="EMBL" id="OFE13796.1"/>
    </source>
</evidence>
<protein>
    <recommendedName>
        <fullName evidence="4 14">Protoporphyrinogen IX oxidase</fullName>
        <shortName evidence="14">PPO</shortName>
        <ecNumber evidence="14 15">1.3.99.-</ecNumber>
    </recommendedName>
</protein>
<sequence length="140" mass="16261">MAWIQAFHIIAVITWFAGIFYLPRLFVYHAMSDDQISKDRFVIMERKLYWGISTPSAVFTVLFGGLLVSSAPEFYLSQGWFHAKLTLVALVIVYHISCGWFLVRFRENRNTHSHVFFRYFNEAPVLALIAIVILVVVKPF</sequence>
<feature type="transmembrane region" description="Helical" evidence="14">
    <location>
        <begin position="80"/>
        <end position="103"/>
    </location>
</feature>
<dbReference type="STRING" id="1524254.PHACT_12170"/>
<dbReference type="InterPro" id="IPR005265">
    <property type="entry name" value="HemJ-like"/>
</dbReference>
<dbReference type="EMBL" id="MASR01000001">
    <property type="protein sequence ID" value="OFE13796.1"/>
    <property type="molecule type" value="Genomic_DNA"/>
</dbReference>
<keyword evidence="11 14" id="KW-0408">Iron</keyword>
<keyword evidence="5 14" id="KW-1003">Cell membrane</keyword>
<keyword evidence="12 14" id="KW-0472">Membrane</keyword>
<dbReference type="NCBIfam" id="TIGR00701">
    <property type="entry name" value="protoporphyrinogen oxidase HemJ"/>
    <property type="match status" value="1"/>
</dbReference>
<dbReference type="GO" id="GO:0046872">
    <property type="term" value="F:metal ion binding"/>
    <property type="evidence" value="ECO:0007669"/>
    <property type="project" value="UniProtKB-UniRule"/>
</dbReference>
<dbReference type="RefSeq" id="WP_070118014.1">
    <property type="nucleotide sequence ID" value="NZ_MASR01000001.1"/>
</dbReference>
<accession>A0A1E8CMU6</accession>
<dbReference type="Proteomes" id="UP000175669">
    <property type="component" value="Unassembled WGS sequence"/>
</dbReference>
<evidence type="ECO:0000256" key="15">
    <source>
        <dbReference type="PIRNR" id="PIRNR004638"/>
    </source>
</evidence>
<keyword evidence="17" id="KW-1185">Reference proteome</keyword>
<comment type="pathway">
    <text evidence="2 14 15">Porphyrin-containing compound metabolism; protoporphyrin-IX biosynthesis; protoporphyrin-IX from protoporphyrinogen-IX: step 1/1.</text>
</comment>
<reference evidence="17" key="1">
    <citation type="submission" date="2016-07" db="EMBL/GenBank/DDBJ databases">
        <authorList>
            <person name="Florea S."/>
            <person name="Webb J.S."/>
            <person name="Jaromczyk J."/>
            <person name="Schardl C.L."/>
        </authorList>
    </citation>
    <scope>NUCLEOTIDE SEQUENCE [LARGE SCALE GENOMIC DNA]</scope>
    <source>
        <strain evidence="17">KCTC 42131</strain>
    </source>
</reference>
<dbReference type="PANTHER" id="PTHR40255">
    <property type="entry name" value="UPF0093 MEMBRANE PROTEIN SLR1790"/>
    <property type="match status" value="1"/>
</dbReference>
<keyword evidence="6 14" id="KW-0349">Heme</keyword>
<organism evidence="16 17">
    <name type="scientific">Pseudohongiella acticola</name>
    <dbReference type="NCBI Taxonomy" id="1524254"/>
    <lineage>
        <taxon>Bacteria</taxon>
        <taxon>Pseudomonadati</taxon>
        <taxon>Pseudomonadota</taxon>
        <taxon>Gammaproteobacteria</taxon>
        <taxon>Pseudomonadales</taxon>
        <taxon>Pseudohongiellaceae</taxon>
        <taxon>Pseudohongiella</taxon>
    </lineage>
</organism>
<comment type="similarity">
    <text evidence="3 14 15">Belongs to the HemJ family.</text>
</comment>
<evidence type="ECO:0000256" key="14">
    <source>
        <dbReference type="HAMAP-Rule" id="MF_02239"/>
    </source>
</evidence>
<comment type="caution">
    <text evidence="16">The sequence shown here is derived from an EMBL/GenBank/DDBJ whole genome shotgun (WGS) entry which is preliminary data.</text>
</comment>
<dbReference type="GO" id="GO:0005886">
    <property type="term" value="C:plasma membrane"/>
    <property type="evidence" value="ECO:0007669"/>
    <property type="project" value="UniProtKB-SubCell"/>
</dbReference>
<evidence type="ECO:0000256" key="7">
    <source>
        <dbReference type="ARBA" id="ARBA00022692"/>
    </source>
</evidence>
<gene>
    <name evidence="16" type="ORF">PHACT_12170</name>
</gene>
<dbReference type="PIRSF" id="PIRSF004638">
    <property type="entry name" value="UCP004638"/>
    <property type="match status" value="1"/>
</dbReference>
<dbReference type="HAMAP" id="MF_02239">
    <property type="entry name" value="HemJ"/>
    <property type="match status" value="1"/>
</dbReference>
<evidence type="ECO:0000256" key="10">
    <source>
        <dbReference type="ARBA" id="ARBA00023002"/>
    </source>
</evidence>
<keyword evidence="8 14" id="KW-0479">Metal-binding</keyword>
<dbReference type="EC" id="1.3.99.-" evidence="14 15"/>
<comment type="subcellular location">
    <subcellularLocation>
        <location evidence="1 14">Cell membrane</location>
        <topology evidence="1 14">Multi-pass membrane protein</topology>
    </subcellularLocation>
</comment>
<evidence type="ECO:0000256" key="9">
    <source>
        <dbReference type="ARBA" id="ARBA00022989"/>
    </source>
</evidence>
<feature type="binding site" description="axial binding residue" evidence="14">
    <location>
        <position position="8"/>
    </location>
    <ligand>
        <name>heme</name>
        <dbReference type="ChEBI" id="CHEBI:30413"/>
    </ligand>
    <ligandPart>
        <name>Fe</name>
        <dbReference type="ChEBI" id="CHEBI:18248"/>
    </ligandPart>
</feature>
<comment type="catalytic activity">
    <reaction evidence="13 14 15">
        <text>protoporphyrinogen IX + 3 A = protoporphyrin IX + 3 AH2</text>
        <dbReference type="Rhea" id="RHEA:62000"/>
        <dbReference type="ChEBI" id="CHEBI:13193"/>
        <dbReference type="ChEBI" id="CHEBI:17499"/>
        <dbReference type="ChEBI" id="CHEBI:57306"/>
        <dbReference type="ChEBI" id="CHEBI:57307"/>
    </reaction>
</comment>
<evidence type="ECO:0000256" key="12">
    <source>
        <dbReference type="ARBA" id="ARBA00023136"/>
    </source>
</evidence>
<evidence type="ECO:0000256" key="3">
    <source>
        <dbReference type="ARBA" id="ARBA00006501"/>
    </source>
</evidence>
<proteinExistence type="inferred from homology"/>